<dbReference type="GO" id="GO:0016747">
    <property type="term" value="F:acyltransferase activity, transferring groups other than amino-acyl groups"/>
    <property type="evidence" value="ECO:0007669"/>
    <property type="project" value="InterPro"/>
</dbReference>
<organism evidence="2 3">
    <name type="scientific">Tenuifilum thalassicum</name>
    <dbReference type="NCBI Taxonomy" id="2590900"/>
    <lineage>
        <taxon>Bacteria</taxon>
        <taxon>Pseudomonadati</taxon>
        <taxon>Bacteroidota</taxon>
        <taxon>Bacteroidia</taxon>
        <taxon>Bacteroidales</taxon>
        <taxon>Tenuifilaceae</taxon>
        <taxon>Tenuifilum</taxon>
    </lineage>
</organism>
<gene>
    <name evidence="2" type="ORF">FHG85_01665</name>
</gene>
<dbReference type="Pfam" id="PF00583">
    <property type="entry name" value="Acetyltransf_1"/>
    <property type="match status" value="1"/>
</dbReference>
<dbReference type="RefSeq" id="WP_173072540.1">
    <property type="nucleotide sequence ID" value="NZ_CP041345.1"/>
</dbReference>
<dbReference type="PROSITE" id="PS51186">
    <property type="entry name" value="GNAT"/>
    <property type="match status" value="1"/>
</dbReference>
<feature type="domain" description="N-acetyltransferase" evidence="1">
    <location>
        <begin position="3"/>
        <end position="158"/>
    </location>
</feature>
<keyword evidence="2" id="KW-0808">Transferase</keyword>
<dbReference type="KEGG" id="ttz:FHG85_01665"/>
<reference evidence="2 3" key="1">
    <citation type="submission" date="2019-07" db="EMBL/GenBank/DDBJ databases">
        <title>Thalassofilum flectens gen. nov., sp. nov., a novel moderate thermophilic anaerobe from a shallow sea hot spring in Kunashir Island (Russia), representing a new family in the order Bacteroidales, and proposal of Thalassofilacea fam. nov.</title>
        <authorList>
            <person name="Kochetkova T.V."/>
            <person name="Podosokorskaya O.A."/>
            <person name="Novikov A."/>
            <person name="Elcheninov A.G."/>
            <person name="Toshchakov S.V."/>
            <person name="Kublanov I.V."/>
        </authorList>
    </citation>
    <scope>NUCLEOTIDE SEQUENCE [LARGE SCALE GENOMIC DNA]</scope>
    <source>
        <strain evidence="2 3">38-H</strain>
    </source>
</reference>
<proteinExistence type="predicted"/>
<dbReference type="EMBL" id="CP041345">
    <property type="protein sequence ID" value="QKG79023.1"/>
    <property type="molecule type" value="Genomic_DNA"/>
</dbReference>
<keyword evidence="3" id="KW-1185">Reference proteome</keyword>
<protein>
    <submittedName>
        <fullName evidence="2">GNAT family N-acetyltransferase</fullName>
    </submittedName>
</protein>
<dbReference type="AlphaFoldDB" id="A0A7D4BCS7"/>
<evidence type="ECO:0000313" key="2">
    <source>
        <dbReference type="EMBL" id="QKG79023.1"/>
    </source>
</evidence>
<evidence type="ECO:0000313" key="3">
    <source>
        <dbReference type="Proteomes" id="UP000500961"/>
    </source>
</evidence>
<dbReference type="SUPFAM" id="SSF55729">
    <property type="entry name" value="Acyl-CoA N-acyltransferases (Nat)"/>
    <property type="match status" value="1"/>
</dbReference>
<dbReference type="InterPro" id="IPR000182">
    <property type="entry name" value="GNAT_dom"/>
</dbReference>
<dbReference type="Gene3D" id="3.40.630.30">
    <property type="match status" value="1"/>
</dbReference>
<sequence length="158" mass="18079">MDVEIVKADKRNLLEVLYIIRECSRQLLEKGVKYWNNSLADYVEIEEDIASGSIFVVKINHVVVGTITLKVVDEGQAVLIDRLAIYPAYQKKGLAQKLIEFSVNYAKEINANKIFGYIPVDDKNLTQLLEQNNFKRKGDEFTPPKGFVLISYEYLFNG</sequence>
<dbReference type="InterPro" id="IPR016181">
    <property type="entry name" value="Acyl_CoA_acyltransferase"/>
</dbReference>
<dbReference type="CDD" id="cd04301">
    <property type="entry name" value="NAT_SF"/>
    <property type="match status" value="1"/>
</dbReference>
<evidence type="ECO:0000259" key="1">
    <source>
        <dbReference type="PROSITE" id="PS51186"/>
    </source>
</evidence>
<name>A0A7D4BCS7_9BACT</name>
<dbReference type="Proteomes" id="UP000500961">
    <property type="component" value="Chromosome"/>
</dbReference>
<accession>A0A7D4BCS7</accession>